<sequence length="637" mass="70722">MSLTDRLRMLFRGRDEGLLKADMGLKAGEEASATVNEPVPSTSDLPTKPAPVMHQLDNNDKDDSDSEYEDPYLAALAASAKGRAKHNSGMTAKSFKGSKTATSTVDAEVFSQPFAETGHFCPAVVISRFPYKYLKGDLSEKVAKAFFDAGKFWSREWDLYYVYPPTSVSPNPLLLVPPQAQVQRLLDEINQKFGCATSIPAQEEMGVLLSFVNDGTPLPQFLGRSASNEVKSRLERSIPPRRCNHEGPTAPSPEAERAFDNFKQKMGSAFDALRRKSKVSKAKKQRDQAQRLQVWCRTLKRTQCYFGLRPRLVRSAPFPFADEPIFICVDIESNERAHNQIIEIGLSTLDTLDLVGITPGADGCNWMKKIKTRHFRISEYAHVTNKDFVIGCPDRFEFGKSEWISIKDAAAVLESCFQPPYAGNLPYAGVDTGPVNAEESTQSDDDEDGGVALPADLSATTSPNSSANRFTLISKPIRRNIILVGHNIISDINYMTKLGCTILQTTTTTTNDDDDKKPHFLDSLDTAQLYRIVEREAQPRSLSNILQDLHVTAWNLHNAGNDAHYTMQALIGIAIRSRLEPDDCLSEDGEEDVRGWDTAKAKIRDEYALWDKVLGFKGEWVVDEEDVDGGLPKGLCV</sequence>
<dbReference type="InterPro" id="IPR048519">
    <property type="entry name" value="Gfd2/YDR514C-like_C"/>
</dbReference>
<dbReference type="EMBL" id="CH476619">
    <property type="protein sequence ID" value="EEP82674.1"/>
    <property type="molecule type" value="Genomic_DNA"/>
</dbReference>
<dbReference type="PANTHER" id="PTHR28083:SF1">
    <property type="entry name" value="GOOD FOR FULL DBP5 ACTIVITY PROTEIN 2"/>
    <property type="match status" value="1"/>
</dbReference>
<dbReference type="Pfam" id="PF21762">
    <property type="entry name" value="DEDDh_C"/>
    <property type="match status" value="2"/>
</dbReference>
<evidence type="ECO:0000259" key="2">
    <source>
        <dbReference type="Pfam" id="PF21762"/>
    </source>
</evidence>
<organism evidence="3 4">
    <name type="scientific">Uncinocarpus reesii (strain UAMH 1704)</name>
    <dbReference type="NCBI Taxonomy" id="336963"/>
    <lineage>
        <taxon>Eukaryota</taxon>
        <taxon>Fungi</taxon>
        <taxon>Dikarya</taxon>
        <taxon>Ascomycota</taxon>
        <taxon>Pezizomycotina</taxon>
        <taxon>Eurotiomycetes</taxon>
        <taxon>Eurotiomycetidae</taxon>
        <taxon>Onygenales</taxon>
        <taxon>Onygenaceae</taxon>
        <taxon>Uncinocarpus</taxon>
    </lineage>
</organism>
<dbReference type="HOGENOM" id="CLU_016815_1_1_1"/>
<keyword evidence="4" id="KW-1185">Reference proteome</keyword>
<dbReference type="Proteomes" id="UP000002058">
    <property type="component" value="Unassembled WGS sequence"/>
</dbReference>
<evidence type="ECO:0000313" key="4">
    <source>
        <dbReference type="Proteomes" id="UP000002058"/>
    </source>
</evidence>
<dbReference type="OrthoDB" id="5953249at2759"/>
<dbReference type="InterPro" id="IPR012337">
    <property type="entry name" value="RNaseH-like_sf"/>
</dbReference>
<feature type="region of interest" description="Disordered" evidence="1">
    <location>
        <begin position="29"/>
        <end position="67"/>
    </location>
</feature>
<evidence type="ECO:0000256" key="1">
    <source>
        <dbReference type="SAM" id="MobiDB-lite"/>
    </source>
</evidence>
<dbReference type="AlphaFoldDB" id="C4JZD8"/>
<dbReference type="Gene3D" id="3.30.420.10">
    <property type="entry name" value="Ribonuclease H-like superfamily/Ribonuclease H"/>
    <property type="match status" value="1"/>
</dbReference>
<feature type="region of interest" description="Disordered" evidence="1">
    <location>
        <begin position="233"/>
        <end position="255"/>
    </location>
</feature>
<dbReference type="SUPFAM" id="SSF53098">
    <property type="entry name" value="Ribonuclease H-like"/>
    <property type="match status" value="1"/>
</dbReference>
<accession>C4JZD8</accession>
<gene>
    <name evidence="3" type="ORF">UREG_07539</name>
</gene>
<feature type="domain" description="Gfd2/YDR514C-like C-terminal" evidence="2">
    <location>
        <begin position="325"/>
        <end position="421"/>
    </location>
</feature>
<dbReference type="OMA" id="CVDVESY"/>
<feature type="compositionally biased region" description="Polar residues" evidence="1">
    <location>
        <begin position="33"/>
        <end position="45"/>
    </location>
</feature>
<reference evidence="4" key="1">
    <citation type="journal article" date="2009" name="Genome Res.">
        <title>Comparative genomic analyses of the human fungal pathogens Coccidioides and their relatives.</title>
        <authorList>
            <person name="Sharpton T.J."/>
            <person name="Stajich J.E."/>
            <person name="Rounsley S.D."/>
            <person name="Gardner M.J."/>
            <person name="Wortman J.R."/>
            <person name="Jordar V.S."/>
            <person name="Maiti R."/>
            <person name="Kodira C.D."/>
            <person name="Neafsey D.E."/>
            <person name="Zeng Q."/>
            <person name="Hung C.-Y."/>
            <person name="McMahan C."/>
            <person name="Muszewska A."/>
            <person name="Grynberg M."/>
            <person name="Mandel M.A."/>
            <person name="Kellner E.M."/>
            <person name="Barker B.M."/>
            <person name="Galgiani J.N."/>
            <person name="Orbach M.J."/>
            <person name="Kirkland T.N."/>
            <person name="Cole G.T."/>
            <person name="Henn M.R."/>
            <person name="Birren B.W."/>
            <person name="Taylor J.W."/>
        </authorList>
    </citation>
    <scope>NUCLEOTIDE SEQUENCE [LARGE SCALE GENOMIC DNA]</scope>
    <source>
        <strain evidence="4">UAMH 1704</strain>
    </source>
</reference>
<name>C4JZD8_UNCRE</name>
<dbReference type="InterPro" id="IPR040151">
    <property type="entry name" value="Gfd2/YDR514C-like"/>
</dbReference>
<dbReference type="GeneID" id="8443909"/>
<dbReference type="GO" id="GO:0005634">
    <property type="term" value="C:nucleus"/>
    <property type="evidence" value="ECO:0007669"/>
    <property type="project" value="TreeGrafter"/>
</dbReference>
<dbReference type="InterPro" id="IPR036397">
    <property type="entry name" value="RNaseH_sf"/>
</dbReference>
<dbReference type="RefSeq" id="XP_002582766.1">
    <property type="nucleotide sequence ID" value="XM_002582720.1"/>
</dbReference>
<dbReference type="KEGG" id="ure:UREG_07539"/>
<dbReference type="GO" id="GO:0003676">
    <property type="term" value="F:nucleic acid binding"/>
    <property type="evidence" value="ECO:0007669"/>
    <property type="project" value="InterPro"/>
</dbReference>
<dbReference type="PANTHER" id="PTHR28083">
    <property type="entry name" value="GOOD FOR FULL DBP5 ACTIVITY PROTEIN 2"/>
    <property type="match status" value="1"/>
</dbReference>
<feature type="region of interest" description="Disordered" evidence="1">
    <location>
        <begin position="432"/>
        <end position="451"/>
    </location>
</feature>
<dbReference type="eggNOG" id="ENOG502QTQR">
    <property type="taxonomic scope" value="Eukaryota"/>
</dbReference>
<protein>
    <recommendedName>
        <fullName evidence="2">Gfd2/YDR514C-like C-terminal domain-containing protein</fullName>
    </recommendedName>
</protein>
<dbReference type="STRING" id="336963.C4JZD8"/>
<dbReference type="VEuPathDB" id="FungiDB:UREG_07539"/>
<proteinExistence type="predicted"/>
<dbReference type="InParanoid" id="C4JZD8"/>
<evidence type="ECO:0000313" key="3">
    <source>
        <dbReference type="EMBL" id="EEP82674.1"/>
    </source>
</evidence>
<feature type="domain" description="Gfd2/YDR514C-like C-terminal" evidence="2">
    <location>
        <begin position="474"/>
        <end position="572"/>
    </location>
</feature>